<dbReference type="EMBL" id="PKPP01000454">
    <property type="protein sequence ID" value="PWA92583.1"/>
    <property type="molecule type" value="Genomic_DNA"/>
</dbReference>
<dbReference type="Proteomes" id="UP000245207">
    <property type="component" value="Unassembled WGS sequence"/>
</dbReference>
<dbReference type="AlphaFoldDB" id="A0A2U1Q3Q0"/>
<gene>
    <name evidence="1" type="ORF">CTI12_AA078380</name>
</gene>
<evidence type="ECO:0000313" key="2">
    <source>
        <dbReference type="Proteomes" id="UP000245207"/>
    </source>
</evidence>
<evidence type="ECO:0000313" key="1">
    <source>
        <dbReference type="EMBL" id="PWA92583.1"/>
    </source>
</evidence>
<organism evidence="1 2">
    <name type="scientific">Artemisia annua</name>
    <name type="common">Sweet wormwood</name>
    <dbReference type="NCBI Taxonomy" id="35608"/>
    <lineage>
        <taxon>Eukaryota</taxon>
        <taxon>Viridiplantae</taxon>
        <taxon>Streptophyta</taxon>
        <taxon>Embryophyta</taxon>
        <taxon>Tracheophyta</taxon>
        <taxon>Spermatophyta</taxon>
        <taxon>Magnoliopsida</taxon>
        <taxon>eudicotyledons</taxon>
        <taxon>Gunneridae</taxon>
        <taxon>Pentapetalae</taxon>
        <taxon>asterids</taxon>
        <taxon>campanulids</taxon>
        <taxon>Asterales</taxon>
        <taxon>Asteraceae</taxon>
        <taxon>Asteroideae</taxon>
        <taxon>Anthemideae</taxon>
        <taxon>Artemisiinae</taxon>
        <taxon>Artemisia</taxon>
    </lineage>
</organism>
<reference evidence="1 2" key="1">
    <citation type="journal article" date="2018" name="Mol. Plant">
        <title>The genome of Artemisia annua provides insight into the evolution of Asteraceae family and artemisinin biosynthesis.</title>
        <authorList>
            <person name="Shen Q."/>
            <person name="Zhang L."/>
            <person name="Liao Z."/>
            <person name="Wang S."/>
            <person name="Yan T."/>
            <person name="Shi P."/>
            <person name="Liu M."/>
            <person name="Fu X."/>
            <person name="Pan Q."/>
            <person name="Wang Y."/>
            <person name="Lv Z."/>
            <person name="Lu X."/>
            <person name="Zhang F."/>
            <person name="Jiang W."/>
            <person name="Ma Y."/>
            <person name="Chen M."/>
            <person name="Hao X."/>
            <person name="Li L."/>
            <person name="Tang Y."/>
            <person name="Lv G."/>
            <person name="Zhou Y."/>
            <person name="Sun X."/>
            <person name="Brodelius P.E."/>
            <person name="Rose J.K.C."/>
            <person name="Tang K."/>
        </authorList>
    </citation>
    <scope>NUCLEOTIDE SEQUENCE [LARGE SCALE GENOMIC DNA]</scope>
    <source>
        <strain evidence="2">cv. Huhao1</strain>
        <tissue evidence="1">Leaf</tissue>
    </source>
</reference>
<sequence length="103" mass="12330">MLSFKNWLKITHGNVDEMTKQRIWNDCNRKHRYGEKIVPTPITMHSKEEDCDAVSDEEPDKFFDPTNFDDDKRLKMREMIGDRLCEDWYTVAPEDDDDLQCLE</sequence>
<accession>A0A2U1Q3Q0</accession>
<name>A0A2U1Q3Q0_ARTAN</name>
<keyword evidence="2" id="KW-1185">Reference proteome</keyword>
<protein>
    <submittedName>
        <fullName evidence="1">Uncharacterized protein</fullName>
    </submittedName>
</protein>
<proteinExistence type="predicted"/>
<comment type="caution">
    <text evidence="1">The sequence shown here is derived from an EMBL/GenBank/DDBJ whole genome shotgun (WGS) entry which is preliminary data.</text>
</comment>